<keyword evidence="3" id="KW-1185">Reference proteome</keyword>
<feature type="region of interest" description="Disordered" evidence="1">
    <location>
        <begin position="1"/>
        <end position="62"/>
    </location>
</feature>
<dbReference type="STRING" id="1236973.JCM9157_2880"/>
<dbReference type="Proteomes" id="UP000018896">
    <property type="component" value="Unassembled WGS sequence"/>
</dbReference>
<comment type="caution">
    <text evidence="2">The sequence shown here is derived from an EMBL/GenBank/DDBJ whole genome shotgun (WGS) entry which is preliminary data.</text>
</comment>
<dbReference type="EMBL" id="BAUV01000022">
    <property type="protein sequence ID" value="GAE35751.1"/>
    <property type="molecule type" value="Genomic_DNA"/>
</dbReference>
<dbReference type="AlphaFoldDB" id="W4QUI7"/>
<protein>
    <recommendedName>
        <fullName evidence="4">Spore coat protein</fullName>
    </recommendedName>
</protein>
<reference evidence="2 3" key="1">
    <citation type="journal article" date="2014" name="Genome Announc.">
        <title>Draft Genome Sequences of Three Alkaliphilic Bacillus Strains, Bacillus wakoensis JCM 9140T, Bacillus akibai JCM 9157T, and Bacillus hemicellulosilyticus JCM 9152T.</title>
        <authorList>
            <person name="Yuki M."/>
            <person name="Oshima K."/>
            <person name="Suda W."/>
            <person name="Oshida Y."/>
            <person name="Kitamura K."/>
            <person name="Iida T."/>
            <person name="Hattori M."/>
            <person name="Ohkuma M."/>
        </authorList>
    </citation>
    <scope>NUCLEOTIDE SEQUENCE [LARGE SCALE GENOMIC DNA]</scope>
    <source>
        <strain evidence="2 3">JCM 9157</strain>
    </source>
</reference>
<name>W4QUI7_HALA3</name>
<evidence type="ECO:0000313" key="2">
    <source>
        <dbReference type="EMBL" id="GAE35751.1"/>
    </source>
</evidence>
<dbReference type="eggNOG" id="ENOG5030DEG">
    <property type="taxonomic scope" value="Bacteria"/>
</dbReference>
<dbReference type="OrthoDB" id="2456726at2"/>
<evidence type="ECO:0000256" key="1">
    <source>
        <dbReference type="SAM" id="MobiDB-lite"/>
    </source>
</evidence>
<organism evidence="2 3">
    <name type="scientific">Halalkalibacter akibai (strain ATCC 43226 / DSM 21942 / CIP 109018 / JCM 9157 / 1139)</name>
    <name type="common">Bacillus akibai</name>
    <dbReference type="NCBI Taxonomy" id="1236973"/>
    <lineage>
        <taxon>Bacteria</taxon>
        <taxon>Bacillati</taxon>
        <taxon>Bacillota</taxon>
        <taxon>Bacilli</taxon>
        <taxon>Bacillales</taxon>
        <taxon>Bacillaceae</taxon>
        <taxon>Halalkalibacter</taxon>
    </lineage>
</organism>
<gene>
    <name evidence="2" type="ORF">JCM9157_2880</name>
</gene>
<feature type="compositionally biased region" description="Low complexity" evidence="1">
    <location>
        <begin position="1"/>
        <end position="35"/>
    </location>
</feature>
<dbReference type="InterPro" id="IPR025555">
    <property type="entry name" value="YppG"/>
</dbReference>
<sequence length="112" mass="13066">MFQPNQQQRQMNNRHFPHHQGPYHQQPYQHHPMQHNIRPPHHTPPFQGPNMGMMQQPYNQPSNKASFFKTAFTNESGKFDMGKTVSTVDQVVKTMHQVSPIVKSVGSFFIKK</sequence>
<accession>W4QUI7</accession>
<dbReference type="RefSeq" id="WP_035665277.1">
    <property type="nucleotide sequence ID" value="NZ_BAUV01000022.1"/>
</dbReference>
<proteinExistence type="predicted"/>
<evidence type="ECO:0000313" key="3">
    <source>
        <dbReference type="Proteomes" id="UP000018896"/>
    </source>
</evidence>
<dbReference type="Pfam" id="PF14179">
    <property type="entry name" value="YppG"/>
    <property type="match status" value="1"/>
</dbReference>
<evidence type="ECO:0008006" key="4">
    <source>
        <dbReference type="Google" id="ProtNLM"/>
    </source>
</evidence>